<dbReference type="PANTHER" id="PTHR43767">
    <property type="entry name" value="LONG-CHAIN-FATTY-ACID--COA LIGASE"/>
    <property type="match status" value="1"/>
</dbReference>
<dbReference type="Pfam" id="PF00501">
    <property type="entry name" value="AMP-binding"/>
    <property type="match status" value="1"/>
</dbReference>
<proteinExistence type="predicted"/>
<evidence type="ECO:0000313" key="3">
    <source>
        <dbReference type="EMBL" id="GHD58107.1"/>
    </source>
</evidence>
<evidence type="ECO:0008006" key="5">
    <source>
        <dbReference type="Google" id="ProtNLM"/>
    </source>
</evidence>
<reference evidence="3" key="2">
    <citation type="submission" date="2020-09" db="EMBL/GenBank/DDBJ databases">
        <authorList>
            <person name="Sun Q."/>
            <person name="Kim S."/>
        </authorList>
    </citation>
    <scope>NUCLEOTIDE SEQUENCE</scope>
    <source>
        <strain evidence="3">KCTC 42651</strain>
    </source>
</reference>
<gene>
    <name evidence="3" type="ORF">GCM10017083_40570</name>
</gene>
<organism evidence="3 4">
    <name type="scientific">Thalassobaculum fulvum</name>
    <dbReference type="NCBI Taxonomy" id="1633335"/>
    <lineage>
        <taxon>Bacteria</taxon>
        <taxon>Pseudomonadati</taxon>
        <taxon>Pseudomonadota</taxon>
        <taxon>Alphaproteobacteria</taxon>
        <taxon>Rhodospirillales</taxon>
        <taxon>Thalassobaculaceae</taxon>
        <taxon>Thalassobaculum</taxon>
    </lineage>
</organism>
<dbReference type="PROSITE" id="PS00455">
    <property type="entry name" value="AMP_BINDING"/>
    <property type="match status" value="1"/>
</dbReference>
<comment type="caution">
    <text evidence="3">The sequence shown here is derived from an EMBL/GenBank/DDBJ whole genome shotgun (WGS) entry which is preliminary data.</text>
</comment>
<dbReference type="CDD" id="cd04433">
    <property type="entry name" value="AFD_class_I"/>
    <property type="match status" value="1"/>
</dbReference>
<sequence length="441" mass="47070">MAEVLFEALTRRGEDVVVEGHDESLSANRIVDEAELGARTLRAEGLRPFAPVPVEVENRPTDVIDLLAVYRAGGVAVPIHRATPEVRRREMLDMLRPSPLLEGASTIVFTSGSTGAPKGVVLRADRQADKLAAIAAETRWPHRARTLLALQLTFSFGQWVTWLTILTGGTLVLPERLTVEAAARRLAAGGVDRLPAVPTMLRALLEARVPAFTGTVLAGGERLPLALGARIRADWPAAALGDIYGLTETGTSDFFVDPEDYDAAAGSLGRPARGIDVRVAEDGELRIRSPWGMAGYLNDPARTAAAYDADGYFRTGDLVSERPDGRLALVGRASDMINKGGLKVAPREVEDALAAHPGVAAVLVAGIPDRATGEAVAAGVVARPGAELDPEALRGWVAERLEKYKAPSRILVLPALPAGRTGKADRGMLRALFRKPRRRSV</sequence>
<dbReference type="GO" id="GO:0016877">
    <property type="term" value="F:ligase activity, forming carbon-sulfur bonds"/>
    <property type="evidence" value="ECO:0007669"/>
    <property type="project" value="UniProtKB-ARBA"/>
</dbReference>
<feature type="domain" description="AMP-dependent synthetase/ligase" evidence="1">
    <location>
        <begin position="105"/>
        <end position="297"/>
    </location>
</feature>
<dbReference type="InterPro" id="IPR020845">
    <property type="entry name" value="AMP-binding_CS"/>
</dbReference>
<evidence type="ECO:0000259" key="2">
    <source>
        <dbReference type="Pfam" id="PF13193"/>
    </source>
</evidence>
<accession>A0A918XUW0</accession>
<evidence type="ECO:0000259" key="1">
    <source>
        <dbReference type="Pfam" id="PF00501"/>
    </source>
</evidence>
<protein>
    <recommendedName>
        <fullName evidence="5">Acyl-CoA synthetase (AMP-forming)/AMP-acid ligase II</fullName>
    </recommendedName>
</protein>
<dbReference type="InterPro" id="IPR050237">
    <property type="entry name" value="ATP-dep_AMP-bd_enzyme"/>
</dbReference>
<dbReference type="Pfam" id="PF13193">
    <property type="entry name" value="AMP-binding_C"/>
    <property type="match status" value="1"/>
</dbReference>
<dbReference type="EMBL" id="BMZS01000010">
    <property type="protein sequence ID" value="GHD58107.1"/>
    <property type="molecule type" value="Genomic_DNA"/>
</dbReference>
<keyword evidence="4" id="KW-1185">Reference proteome</keyword>
<dbReference type="SUPFAM" id="SSF56801">
    <property type="entry name" value="Acetyl-CoA synthetase-like"/>
    <property type="match status" value="1"/>
</dbReference>
<dbReference type="RefSeq" id="WP_189993040.1">
    <property type="nucleotide sequence ID" value="NZ_BMZS01000010.1"/>
</dbReference>
<dbReference type="Gene3D" id="3.30.300.30">
    <property type="match status" value="1"/>
</dbReference>
<reference evidence="3" key="1">
    <citation type="journal article" date="2014" name="Int. J. Syst. Evol. Microbiol.">
        <title>Complete genome sequence of Corynebacterium casei LMG S-19264T (=DSM 44701T), isolated from a smear-ripened cheese.</title>
        <authorList>
            <consortium name="US DOE Joint Genome Institute (JGI-PGF)"/>
            <person name="Walter F."/>
            <person name="Albersmeier A."/>
            <person name="Kalinowski J."/>
            <person name="Ruckert C."/>
        </authorList>
    </citation>
    <scope>NUCLEOTIDE SEQUENCE</scope>
    <source>
        <strain evidence="3">KCTC 42651</strain>
    </source>
</reference>
<dbReference type="InterPro" id="IPR042099">
    <property type="entry name" value="ANL_N_sf"/>
</dbReference>
<feature type="domain" description="AMP-binding enzyme C-terminal" evidence="2">
    <location>
        <begin position="348"/>
        <end position="423"/>
    </location>
</feature>
<dbReference type="Gene3D" id="3.40.50.12780">
    <property type="entry name" value="N-terminal domain of ligase-like"/>
    <property type="match status" value="1"/>
</dbReference>
<dbReference type="InterPro" id="IPR025110">
    <property type="entry name" value="AMP-bd_C"/>
</dbReference>
<evidence type="ECO:0000313" key="4">
    <source>
        <dbReference type="Proteomes" id="UP000630353"/>
    </source>
</evidence>
<dbReference type="Gene3D" id="3.40.50.980">
    <property type="match status" value="1"/>
</dbReference>
<dbReference type="AlphaFoldDB" id="A0A918XUW0"/>
<dbReference type="Proteomes" id="UP000630353">
    <property type="component" value="Unassembled WGS sequence"/>
</dbReference>
<dbReference type="PANTHER" id="PTHR43767:SF1">
    <property type="entry name" value="NONRIBOSOMAL PEPTIDE SYNTHASE PES1 (EUROFUNG)-RELATED"/>
    <property type="match status" value="1"/>
</dbReference>
<name>A0A918XUW0_9PROT</name>
<dbReference type="InterPro" id="IPR045851">
    <property type="entry name" value="AMP-bd_C_sf"/>
</dbReference>
<dbReference type="InterPro" id="IPR000873">
    <property type="entry name" value="AMP-dep_synth/lig_dom"/>
</dbReference>